<dbReference type="Proteomes" id="UP000233597">
    <property type="component" value="Unassembled WGS sequence"/>
</dbReference>
<keyword evidence="2" id="KW-0472">Membrane</keyword>
<evidence type="ECO:0000256" key="1">
    <source>
        <dbReference type="SAM" id="MobiDB-lite"/>
    </source>
</evidence>
<accession>A0A2N3KIX6</accession>
<evidence type="ECO:0000256" key="3">
    <source>
        <dbReference type="SAM" id="SignalP"/>
    </source>
</evidence>
<dbReference type="RefSeq" id="WP_101270285.1">
    <property type="nucleotide sequence ID" value="NZ_NWTK01000017.1"/>
</dbReference>
<feature type="region of interest" description="Disordered" evidence="1">
    <location>
        <begin position="483"/>
        <end position="532"/>
    </location>
</feature>
<dbReference type="OrthoDB" id="9077370at2"/>
<sequence>MKQRLFTSLLVILISCLATASIAHAQEAYDCKVGELFNQLATTKDTFSHDIFKAIGPEVKKVLGGIISLFILISVAISLVSGNAGMLKKLFPTLACAGIAIIILQDGISSTQPYVLQISDAIEQSSLQAGALIVSKTNGHVQALTEASNHYPKNGVDAENGYATLACQIEYQGFKVSQIMINIAQGDGSFGVGMILRGFLCIIAMLPFLFVIGIFAAFMVEAMFKYVAITILAPLLVGLYWLKPARAVSSASLRVLLGAWLTIILASGAMGFTLQGIDKFSKKMDDLLAGAQTLSNHYSAKRYYHYCLNLERYRNPDYNALSMSGTSTVYLPIDANDPDLQPPLSSQACEEQERLVKLGSWVVLDPNFLIMPVIGLISILLHMQSKSLASNLSGANDGAGPAAAVVMGAKMLAGGAAMGAMKIAGGANTAAFGAGGARSSISDMMSGRSNIDSSASGAQQMGQALHQGGVAGGLRQAARSFGLQSAPKSPDKGSEPLSGVGAGQYSTGGGGGSGAGGGGAFSNPQERQAFAKDIASAFAQMNGGGFGGRNRDG</sequence>
<feature type="signal peptide" evidence="3">
    <location>
        <begin position="1"/>
        <end position="25"/>
    </location>
</feature>
<feature type="transmembrane region" description="Helical" evidence="2">
    <location>
        <begin position="62"/>
        <end position="80"/>
    </location>
</feature>
<dbReference type="PROSITE" id="PS51257">
    <property type="entry name" value="PROKAR_LIPOPROTEIN"/>
    <property type="match status" value="1"/>
</dbReference>
<name>A0A2N3KIX6_9PROT</name>
<dbReference type="AlphaFoldDB" id="A0A2N3KIX6"/>
<evidence type="ECO:0000313" key="4">
    <source>
        <dbReference type="EMBL" id="PKR50456.1"/>
    </source>
</evidence>
<comment type="caution">
    <text evidence="4">The sequence shown here is derived from an EMBL/GenBank/DDBJ whole genome shotgun (WGS) entry which is preliminary data.</text>
</comment>
<gene>
    <name evidence="4" type="ORF">COO20_21525</name>
</gene>
<evidence type="ECO:0000256" key="2">
    <source>
        <dbReference type="SAM" id="Phobius"/>
    </source>
</evidence>
<dbReference type="GO" id="GO:0016020">
    <property type="term" value="C:membrane"/>
    <property type="evidence" value="ECO:0007669"/>
    <property type="project" value="UniProtKB-SubCell"/>
</dbReference>
<feature type="transmembrane region" description="Helical" evidence="2">
    <location>
        <begin position="255"/>
        <end position="277"/>
    </location>
</feature>
<dbReference type="GO" id="GO:0030255">
    <property type="term" value="P:protein secretion by the type IV secretion system"/>
    <property type="evidence" value="ECO:0007669"/>
    <property type="project" value="InterPro"/>
</dbReference>
<proteinExistence type="predicted"/>
<evidence type="ECO:0008006" key="6">
    <source>
        <dbReference type="Google" id="ProtNLM"/>
    </source>
</evidence>
<organism evidence="4 5">
    <name type="scientific">Thalassospira marina</name>
    <dbReference type="NCBI Taxonomy" id="2048283"/>
    <lineage>
        <taxon>Bacteria</taxon>
        <taxon>Pseudomonadati</taxon>
        <taxon>Pseudomonadota</taxon>
        <taxon>Alphaproteobacteria</taxon>
        <taxon>Rhodospirillales</taxon>
        <taxon>Thalassospiraceae</taxon>
        <taxon>Thalassospira</taxon>
    </lineage>
</organism>
<feature type="compositionally biased region" description="Gly residues" evidence="1">
    <location>
        <begin position="500"/>
        <end position="520"/>
    </location>
</feature>
<feature type="transmembrane region" description="Helical" evidence="2">
    <location>
        <begin position="199"/>
        <end position="220"/>
    </location>
</feature>
<keyword evidence="2" id="KW-1133">Transmembrane helix</keyword>
<evidence type="ECO:0000313" key="5">
    <source>
        <dbReference type="Proteomes" id="UP000233597"/>
    </source>
</evidence>
<feature type="chain" id="PRO_5014606559" description="Conjugal transfer protein TrbL" evidence="3">
    <location>
        <begin position="26"/>
        <end position="553"/>
    </location>
</feature>
<dbReference type="EMBL" id="NWTK01000017">
    <property type="protein sequence ID" value="PKR50456.1"/>
    <property type="molecule type" value="Genomic_DNA"/>
</dbReference>
<protein>
    <recommendedName>
        <fullName evidence="6">Conjugal transfer protein TrbL</fullName>
    </recommendedName>
</protein>
<keyword evidence="2" id="KW-0812">Transmembrane</keyword>
<keyword evidence="3" id="KW-0732">Signal</keyword>
<feature type="transmembrane region" description="Helical" evidence="2">
    <location>
        <begin position="226"/>
        <end position="243"/>
    </location>
</feature>
<reference evidence="4 5" key="1">
    <citation type="submission" date="2017-09" db="EMBL/GenBank/DDBJ databases">
        <title>Biodiversity and function of Thalassospira species in the particle-attached aromatic-hydrocarbon-degrading consortia from the surface seawater of the South China Sea.</title>
        <authorList>
            <person name="Dong C."/>
            <person name="Liu R."/>
            <person name="Shao Z."/>
        </authorList>
    </citation>
    <scope>NUCLEOTIDE SEQUENCE [LARGE SCALE GENOMIC DNA]</scope>
    <source>
        <strain evidence="4 5">CSC1P2</strain>
    </source>
</reference>